<dbReference type="InterPro" id="IPR005467">
    <property type="entry name" value="His_kinase_dom"/>
</dbReference>
<protein>
    <recommendedName>
        <fullName evidence="3">histidine kinase</fullName>
        <ecNumber evidence="3">2.7.13.3</ecNumber>
    </recommendedName>
</protein>
<dbReference type="Gene3D" id="1.10.287.130">
    <property type="match status" value="1"/>
</dbReference>
<evidence type="ECO:0000256" key="3">
    <source>
        <dbReference type="ARBA" id="ARBA00012438"/>
    </source>
</evidence>
<gene>
    <name evidence="13" type="ORF">GGQ57_004604</name>
</gene>
<evidence type="ECO:0000256" key="11">
    <source>
        <dbReference type="SAM" id="Phobius"/>
    </source>
</evidence>
<feature type="transmembrane region" description="Helical" evidence="11">
    <location>
        <begin position="213"/>
        <end position="235"/>
    </location>
</feature>
<keyword evidence="4" id="KW-1003">Cell membrane</keyword>
<dbReference type="PROSITE" id="PS50109">
    <property type="entry name" value="HIS_KIN"/>
    <property type="match status" value="1"/>
</dbReference>
<keyword evidence="14" id="KW-1185">Reference proteome</keyword>
<dbReference type="PRINTS" id="PR00344">
    <property type="entry name" value="BCTRLSENSOR"/>
</dbReference>
<evidence type="ECO:0000256" key="1">
    <source>
        <dbReference type="ARBA" id="ARBA00000085"/>
    </source>
</evidence>
<name>A0ABR6KT40_9BACT</name>
<dbReference type="CDD" id="cd00075">
    <property type="entry name" value="HATPase"/>
    <property type="match status" value="1"/>
</dbReference>
<dbReference type="GO" id="GO:0004673">
    <property type="term" value="F:protein histidine kinase activity"/>
    <property type="evidence" value="ECO:0007669"/>
    <property type="project" value="UniProtKB-EC"/>
</dbReference>
<accession>A0ABR6KT40</accession>
<evidence type="ECO:0000256" key="4">
    <source>
        <dbReference type="ARBA" id="ARBA00022475"/>
    </source>
</evidence>
<keyword evidence="10 11" id="KW-0472">Membrane</keyword>
<dbReference type="SMART" id="SM00387">
    <property type="entry name" value="HATPase_c"/>
    <property type="match status" value="1"/>
</dbReference>
<keyword evidence="6 13" id="KW-0808">Transferase</keyword>
<dbReference type="EC" id="2.7.13.3" evidence="3"/>
<keyword evidence="8 13" id="KW-0418">Kinase</keyword>
<dbReference type="InterPro" id="IPR050351">
    <property type="entry name" value="BphY/WalK/GraS-like"/>
</dbReference>
<comment type="caution">
    <text evidence="13">The sequence shown here is derived from an EMBL/GenBank/DDBJ whole genome shotgun (WGS) entry which is preliminary data.</text>
</comment>
<evidence type="ECO:0000256" key="7">
    <source>
        <dbReference type="ARBA" id="ARBA00022692"/>
    </source>
</evidence>
<dbReference type="EMBL" id="JACHOC010000011">
    <property type="protein sequence ID" value="MBB4624660.1"/>
    <property type="molecule type" value="Genomic_DNA"/>
</dbReference>
<dbReference type="SUPFAM" id="SSF47384">
    <property type="entry name" value="Homodimeric domain of signal transducing histidine kinase"/>
    <property type="match status" value="1"/>
</dbReference>
<comment type="catalytic activity">
    <reaction evidence="1">
        <text>ATP + protein L-histidine = ADP + protein N-phospho-L-histidine.</text>
        <dbReference type="EC" id="2.7.13.3"/>
    </reaction>
</comment>
<evidence type="ECO:0000313" key="13">
    <source>
        <dbReference type="EMBL" id="MBB4624660.1"/>
    </source>
</evidence>
<dbReference type="Pfam" id="PF02518">
    <property type="entry name" value="HATPase_c"/>
    <property type="match status" value="1"/>
</dbReference>
<dbReference type="RefSeq" id="WP_183672228.1">
    <property type="nucleotide sequence ID" value="NZ_BMPB01000015.1"/>
</dbReference>
<dbReference type="PANTHER" id="PTHR45453:SF2">
    <property type="entry name" value="HISTIDINE KINASE"/>
    <property type="match status" value="1"/>
</dbReference>
<organism evidence="13 14">
    <name type="scientific">Parabacteroides faecis</name>
    <dbReference type="NCBI Taxonomy" id="1217282"/>
    <lineage>
        <taxon>Bacteria</taxon>
        <taxon>Pseudomonadati</taxon>
        <taxon>Bacteroidota</taxon>
        <taxon>Bacteroidia</taxon>
        <taxon>Bacteroidales</taxon>
        <taxon>Tannerellaceae</taxon>
        <taxon>Parabacteroides</taxon>
    </lineage>
</organism>
<dbReference type="Gene3D" id="3.30.565.10">
    <property type="entry name" value="Histidine kinase-like ATPase, C-terminal domain"/>
    <property type="match status" value="1"/>
</dbReference>
<evidence type="ECO:0000256" key="10">
    <source>
        <dbReference type="ARBA" id="ARBA00023136"/>
    </source>
</evidence>
<comment type="subcellular location">
    <subcellularLocation>
        <location evidence="2">Cell membrane</location>
        <topology evidence="2">Multi-pass membrane protein</topology>
    </subcellularLocation>
</comment>
<dbReference type="PANTHER" id="PTHR45453">
    <property type="entry name" value="PHOSPHATE REGULON SENSOR PROTEIN PHOR"/>
    <property type="match status" value="1"/>
</dbReference>
<dbReference type="InterPro" id="IPR003661">
    <property type="entry name" value="HisK_dim/P_dom"/>
</dbReference>
<dbReference type="CDD" id="cd00082">
    <property type="entry name" value="HisKA"/>
    <property type="match status" value="1"/>
</dbReference>
<feature type="domain" description="Histidine kinase" evidence="12">
    <location>
        <begin position="250"/>
        <end position="466"/>
    </location>
</feature>
<dbReference type="SMART" id="SM00388">
    <property type="entry name" value="HisKA"/>
    <property type="match status" value="1"/>
</dbReference>
<evidence type="ECO:0000256" key="6">
    <source>
        <dbReference type="ARBA" id="ARBA00022679"/>
    </source>
</evidence>
<sequence>MEKRIRFICILSLSAALFAIGVQGYWLYNQLQYEMQRYAEELVGKIKEVEEEEFHIRKQEALDTKVTYILNRNVEHCASSGNEMSSSSFAGLKFSLKDTTKTDQLNLNFNPSMPEDSLLTGMERLIVNRFVPFSIDGLDSLLKVRLPEYVISCSPLEVSDTLNTVSSWQLQGDTFLPSFLVVKYMYSPLDAVGILMTVSLSFHPLLVRMGNQLGVSLLLILLLISCLWFQISTILKQKKIGKMREDFVHTMIHELRRPVQALKMCISFLNDREMRTDEKTCREVAHDAIFELDNLSAYLGKLKDMVCADGGITPLAISSFNLQELVEKVLRLLQIPPGKQVSFSTAYSPGLTHITADPVHLANVLCNLVENAIKYSDSEVHIRIVVMRMGKGFELSVEDDGFGISLTEQRTVFDKFYRSPHLSGKQIPGLGLGLSYVRQIVEAHHGKVSLQSKIGNGTKVVVTLPQ</sequence>
<evidence type="ECO:0000259" key="12">
    <source>
        <dbReference type="PROSITE" id="PS50109"/>
    </source>
</evidence>
<evidence type="ECO:0000256" key="5">
    <source>
        <dbReference type="ARBA" id="ARBA00022553"/>
    </source>
</evidence>
<dbReference type="InterPro" id="IPR036890">
    <property type="entry name" value="HATPase_C_sf"/>
</dbReference>
<dbReference type="InterPro" id="IPR003594">
    <property type="entry name" value="HATPase_dom"/>
</dbReference>
<dbReference type="SUPFAM" id="SSF55874">
    <property type="entry name" value="ATPase domain of HSP90 chaperone/DNA topoisomerase II/histidine kinase"/>
    <property type="match status" value="1"/>
</dbReference>
<evidence type="ECO:0000256" key="9">
    <source>
        <dbReference type="ARBA" id="ARBA00022989"/>
    </source>
</evidence>
<evidence type="ECO:0000313" key="14">
    <source>
        <dbReference type="Proteomes" id="UP000533637"/>
    </source>
</evidence>
<evidence type="ECO:0000256" key="2">
    <source>
        <dbReference type="ARBA" id="ARBA00004651"/>
    </source>
</evidence>
<dbReference type="InterPro" id="IPR036097">
    <property type="entry name" value="HisK_dim/P_sf"/>
</dbReference>
<keyword evidence="5" id="KW-0597">Phosphoprotein</keyword>
<evidence type="ECO:0000256" key="8">
    <source>
        <dbReference type="ARBA" id="ARBA00022777"/>
    </source>
</evidence>
<dbReference type="Proteomes" id="UP000533637">
    <property type="component" value="Unassembled WGS sequence"/>
</dbReference>
<dbReference type="InterPro" id="IPR004358">
    <property type="entry name" value="Sig_transdc_His_kin-like_C"/>
</dbReference>
<keyword evidence="7 11" id="KW-0812">Transmembrane</keyword>
<reference evidence="13 14" key="1">
    <citation type="submission" date="2020-08" db="EMBL/GenBank/DDBJ databases">
        <title>Genomic Encyclopedia of Type Strains, Phase IV (KMG-IV): sequencing the most valuable type-strain genomes for metagenomic binning, comparative biology and taxonomic classification.</title>
        <authorList>
            <person name="Goeker M."/>
        </authorList>
    </citation>
    <scope>NUCLEOTIDE SEQUENCE [LARGE SCALE GENOMIC DNA]</scope>
    <source>
        <strain evidence="13 14">DSM 102983</strain>
    </source>
</reference>
<keyword evidence="9 11" id="KW-1133">Transmembrane helix</keyword>
<proteinExistence type="predicted"/>